<dbReference type="STRING" id="1842532.A7E78_00835"/>
<dbReference type="EMBL" id="CP015519">
    <property type="protein sequence ID" value="APG26533.1"/>
    <property type="molecule type" value="Genomic_DNA"/>
</dbReference>
<protein>
    <submittedName>
        <fullName evidence="1">Uncharacterized protein</fullName>
    </submittedName>
</protein>
<reference evidence="1 2" key="1">
    <citation type="journal article" date="2017" name="Genome Announc.">
        <title>Complete Genome Sequences of Two Acetylene-Fermenting Pelobacter acetylenicus Strains.</title>
        <authorList>
            <person name="Sutton J.M."/>
            <person name="Baesman S.M."/>
            <person name="Fierst J.L."/>
            <person name="Poret-Peterson A.T."/>
            <person name="Oremland R.S."/>
            <person name="Dunlap D.S."/>
            <person name="Akob D.M."/>
        </authorList>
    </citation>
    <scope>NUCLEOTIDE SEQUENCE [LARGE SCALE GENOMIC DNA]</scope>
    <source>
        <strain evidence="1 2">SFB93</strain>
    </source>
</reference>
<proteinExistence type="predicted"/>
<keyword evidence="2" id="KW-1185">Reference proteome</keyword>
<accession>A0A1L3GKQ7</accession>
<name>A0A1L3GKQ7_9BACT</name>
<dbReference type="Proteomes" id="UP000182517">
    <property type="component" value="Chromosome"/>
</dbReference>
<organism evidence="1 2">
    <name type="scientific">Syntrophotalea acetylenivorans</name>
    <dbReference type="NCBI Taxonomy" id="1842532"/>
    <lineage>
        <taxon>Bacteria</taxon>
        <taxon>Pseudomonadati</taxon>
        <taxon>Thermodesulfobacteriota</taxon>
        <taxon>Desulfuromonadia</taxon>
        <taxon>Desulfuromonadales</taxon>
        <taxon>Syntrophotaleaceae</taxon>
        <taxon>Syntrophotalea</taxon>
    </lineage>
</organism>
<sequence>MGHLYPENAAMALIETIFVELNTKSPAEGYFPRWAPLPKMPGHSVVSRICHLLNAGGVPEFRLFFKMLFLQYFYVLLKF</sequence>
<dbReference type="AlphaFoldDB" id="A0A1L3GKQ7"/>
<evidence type="ECO:0000313" key="1">
    <source>
        <dbReference type="EMBL" id="APG26533.1"/>
    </source>
</evidence>
<evidence type="ECO:0000313" key="2">
    <source>
        <dbReference type="Proteomes" id="UP000182517"/>
    </source>
</evidence>
<gene>
    <name evidence="1" type="ORF">A7E78_00835</name>
</gene>
<dbReference type="KEGG" id="pef:A7E78_00835"/>